<organism evidence="1 2">
    <name type="scientific">Chryseobacterium bernardetii</name>
    <dbReference type="NCBI Taxonomy" id="1241978"/>
    <lineage>
        <taxon>Bacteria</taxon>
        <taxon>Pseudomonadati</taxon>
        <taxon>Bacteroidota</taxon>
        <taxon>Flavobacteriia</taxon>
        <taxon>Flavobacteriales</taxon>
        <taxon>Weeksellaceae</taxon>
        <taxon>Chryseobacterium group</taxon>
        <taxon>Chryseobacterium</taxon>
    </lineage>
</organism>
<proteinExistence type="predicted"/>
<evidence type="ECO:0000313" key="1">
    <source>
        <dbReference type="EMBL" id="MDR6442280.1"/>
    </source>
</evidence>
<evidence type="ECO:0000313" key="2">
    <source>
        <dbReference type="Proteomes" id="UP001184376"/>
    </source>
</evidence>
<accession>A0ACC6IX59</accession>
<keyword evidence="2" id="KW-1185">Reference proteome</keyword>
<comment type="caution">
    <text evidence="1">The sequence shown here is derived from an EMBL/GenBank/DDBJ whole genome shotgun (WGS) entry which is preliminary data.</text>
</comment>
<gene>
    <name evidence="1" type="ORF">J2795_003005</name>
</gene>
<dbReference type="Proteomes" id="UP001184376">
    <property type="component" value="Unassembled WGS sequence"/>
</dbReference>
<name>A0ACC6IX59_9FLAO</name>
<sequence>MKKFPQRHKNHVLESMSEKFFKDHLPEEWIAEKPIDYGIDYKVEIIIDDEVVGQNFSVQLKSHVRLKDDGLISISLARSTVNYYLARLEPILVVCYIREHHEAYYQWFSENSVDLTKDQQTHSIKFDPEKKISSLDWNDVAAHVNTIFSRRHLLHSFASINFSQLGIEEKNASSYYIAGNFEAANIIFKELNRKKPNPYWLTSIAMCHYGLYQYREALYHINLAINMESSVEILLNKASILSEYGKESNNRAMVIEARDIFSKAIEDKQDYNLYYNYATTLSWLQENELSEIHFKKSLKLNPNNAKAWKNLAEIHHRQQQFSEEMECYDKALMIEPSMPEALMSKGIALIRDHTDYNNGLIYLQRTELAEPDLFLKFQDAYFWFAFVHMKLGEQDKGLGYIENGLTHYPGNPYLLNLKRDFLKDNWSESEHLSLEAVDFLTYRLGLEPSDMIALETLCRIHLQQNNTSDVYNLLRKYTILFHFSDINSFNDNYFDFEPFVNSLFSHYNYYSFRKENPMQDINRLNSPTFFFEYCELVGLKLFHEAQEFFFENSKNINFEDLLLKHLFTQAVNLYPAASTYYITSKNEDIKAFGEQLTEVVFILMPMIASKEIARIIGHLQLKEQMDNTKIQSAISKFDERTYNQEISMACLEAIQARFHFFPEK</sequence>
<protein>
    <submittedName>
        <fullName evidence="1">Tetratricopeptide (TPR) repeat protein</fullName>
    </submittedName>
</protein>
<reference evidence="1" key="1">
    <citation type="submission" date="2023-07" db="EMBL/GenBank/DDBJ databases">
        <title>Sorghum-associated microbial communities from plants grown in Nebraska, USA.</title>
        <authorList>
            <person name="Schachtman D."/>
        </authorList>
    </citation>
    <scope>NUCLEOTIDE SEQUENCE</scope>
    <source>
        <strain evidence="1">DS1280</strain>
    </source>
</reference>
<dbReference type="EMBL" id="JAVDRG010000005">
    <property type="protein sequence ID" value="MDR6442280.1"/>
    <property type="molecule type" value="Genomic_DNA"/>
</dbReference>